<evidence type="ECO:0000259" key="2">
    <source>
        <dbReference type="PROSITE" id="PS50004"/>
    </source>
</evidence>
<dbReference type="PANTHER" id="PTHR21574">
    <property type="entry name" value="CENTROSOMAL PROTEIN OF 120 KDA"/>
    <property type="match status" value="1"/>
</dbReference>
<evidence type="ECO:0000313" key="3">
    <source>
        <dbReference type="EMBL" id="CAG8469550.1"/>
    </source>
</evidence>
<gene>
    <name evidence="3" type="ORF">ALEPTO_LOCUS1944</name>
</gene>
<dbReference type="InterPro" id="IPR022136">
    <property type="entry name" value="DUF3668"/>
</dbReference>
<dbReference type="OrthoDB" id="332250at2759"/>
<dbReference type="EMBL" id="CAJVPS010000249">
    <property type="protein sequence ID" value="CAG8469550.1"/>
    <property type="molecule type" value="Genomic_DNA"/>
</dbReference>
<dbReference type="Proteomes" id="UP000789508">
    <property type="component" value="Unassembled WGS sequence"/>
</dbReference>
<dbReference type="Pfam" id="PF00168">
    <property type="entry name" value="C2"/>
    <property type="match status" value="1"/>
</dbReference>
<feature type="domain" description="C2" evidence="2">
    <location>
        <begin position="1"/>
        <end position="122"/>
    </location>
</feature>
<dbReference type="InterPro" id="IPR000008">
    <property type="entry name" value="C2_dom"/>
</dbReference>
<proteinExistence type="predicted"/>
<dbReference type="GO" id="GO:0010564">
    <property type="term" value="P:regulation of cell cycle process"/>
    <property type="evidence" value="ECO:0007669"/>
    <property type="project" value="TreeGrafter"/>
</dbReference>
<comment type="caution">
    <text evidence="3">The sequence shown here is derived from an EMBL/GenBank/DDBJ whole genome shotgun (WGS) entry which is preliminary data.</text>
</comment>
<dbReference type="GO" id="GO:0005815">
    <property type="term" value="C:microtubule organizing center"/>
    <property type="evidence" value="ECO:0007669"/>
    <property type="project" value="TreeGrafter"/>
</dbReference>
<reference evidence="3" key="1">
    <citation type="submission" date="2021-06" db="EMBL/GenBank/DDBJ databases">
        <authorList>
            <person name="Kallberg Y."/>
            <person name="Tangrot J."/>
            <person name="Rosling A."/>
        </authorList>
    </citation>
    <scope>NUCLEOTIDE SEQUENCE</scope>
    <source>
        <strain evidence="3">FL130A</strain>
    </source>
</reference>
<dbReference type="SUPFAM" id="SSF49562">
    <property type="entry name" value="C2 domain (Calcium/lipid-binding domain, CaLB)"/>
    <property type="match status" value="1"/>
</dbReference>
<sequence length="785" mass="90762">MSKFNPLCTILVTVIEGRYFPQSPTDKIFVECRFTDEILSTISPDSSSMLRTDAVEQLNFPIWDTELAWEVDQKTLHNLRSQWAHLKLQCFSVGNSSRNELFGYAMLDIRTAADRPGKDFWVSLINNSNNNNTRTRGNRPEIKISFCILANLSPPVTPGGYIPSPLGKFVEYNHTRQEGSEESKQSGKLKEDGYYRIGNDGFDRLLFSVTINFGANLQMLLQESSVHHNAQDLDEFDMKIMSHGYYFQYFLLDRVVTSSRFYDLAHPNIKPESMSFKIESSLKEFKEFLEQESKVVINLYHDTQIIGYAEIPLTGLFDAQTTEPRSLDIVYPMYNSKGDLPLSADLQTARIGVFLMIQREEDAMYYFDNTPDSESLVEQNSEHDYRILIELVSIKLKKPIPNIYIRYSYPALGITMYKSTQTLNSIEVGVDAPLSNGMNTIDVKMTPQRLARYLEAVPLLLELWQRGEQKDSELGVASLHLDEVFMSNRTRDDNIKADIMHFKTLTPIRSAGSIIPPEMGSIIASIRVEDFGENSSMKGNDDDDNISETTKIADEHSIINDTTKQGMDTENVDILDTKSSSTNDATVKEDKRSNNLPISSSRFRTELFQRASEHAKFTQEILYPKKEGKRHNNHHYHHNYVRNKIQQMKSIDAQLQNSILYFQTRDESLLRAEKDLERRWLELDRQFEQRIRDMKAQFEAELFQKYKFLREQTPTAEDTIKNLRSENDRLRAQLEVSERAKSEYKSQWLRSLQMQRMAEEGLESLSYEKLSLQLLKQELELLRAE</sequence>
<feature type="coiled-coil region" evidence="1">
    <location>
        <begin position="713"/>
        <end position="747"/>
    </location>
</feature>
<evidence type="ECO:0000313" key="4">
    <source>
        <dbReference type="Proteomes" id="UP000789508"/>
    </source>
</evidence>
<dbReference type="InterPro" id="IPR039893">
    <property type="entry name" value="CEP120-like"/>
</dbReference>
<organism evidence="3 4">
    <name type="scientific">Ambispora leptoticha</name>
    <dbReference type="NCBI Taxonomy" id="144679"/>
    <lineage>
        <taxon>Eukaryota</taxon>
        <taxon>Fungi</taxon>
        <taxon>Fungi incertae sedis</taxon>
        <taxon>Mucoromycota</taxon>
        <taxon>Glomeromycotina</taxon>
        <taxon>Glomeromycetes</taxon>
        <taxon>Archaeosporales</taxon>
        <taxon>Ambisporaceae</taxon>
        <taxon>Ambispora</taxon>
    </lineage>
</organism>
<dbReference type="PANTHER" id="PTHR21574:SF0">
    <property type="entry name" value="CENTROSOMAL PROTEIN OF 120 KDA"/>
    <property type="match status" value="1"/>
</dbReference>
<dbReference type="AlphaFoldDB" id="A0A9N8W3B9"/>
<dbReference type="InterPro" id="IPR035892">
    <property type="entry name" value="C2_domain_sf"/>
</dbReference>
<protein>
    <submittedName>
        <fullName evidence="3">13244_t:CDS:1</fullName>
    </submittedName>
</protein>
<evidence type="ECO:0000256" key="1">
    <source>
        <dbReference type="SAM" id="Coils"/>
    </source>
</evidence>
<dbReference type="Pfam" id="PF12416">
    <property type="entry name" value="DUF3668"/>
    <property type="match status" value="1"/>
</dbReference>
<keyword evidence="4" id="KW-1185">Reference proteome</keyword>
<accession>A0A9N8W3B9</accession>
<dbReference type="Gene3D" id="2.60.40.150">
    <property type="entry name" value="C2 domain"/>
    <property type="match status" value="1"/>
</dbReference>
<keyword evidence="1" id="KW-0175">Coiled coil</keyword>
<name>A0A9N8W3B9_9GLOM</name>
<dbReference type="PROSITE" id="PS50004">
    <property type="entry name" value="C2"/>
    <property type="match status" value="1"/>
</dbReference>